<evidence type="ECO:0000313" key="4">
    <source>
        <dbReference type="EMBL" id="TQI87100.1"/>
    </source>
</evidence>
<keyword evidence="1" id="KW-0175">Coiled coil</keyword>
<dbReference type="Proteomes" id="UP000030378">
    <property type="component" value="Unassembled WGS sequence"/>
</dbReference>
<dbReference type="GeneID" id="98190678"/>
<reference evidence="5" key="1">
    <citation type="submission" date="2017-12" db="EMBL/GenBank/DDBJ databases">
        <title>FDA dAtabase for Regulatory Grade micrObial Sequences (FDA-ARGOS): Supporting development and validation of Infectious Disease Dx tests.</title>
        <authorList>
            <person name="Campos J."/>
            <person name="Goldberg B."/>
            <person name="Tallon L."/>
            <person name="Sadzewicz L."/>
            <person name="Sengamalay N."/>
            <person name="Ott S."/>
            <person name="Godinez A."/>
            <person name="Nagaraj S."/>
            <person name="Vavikolanu K."/>
            <person name="Vyas G."/>
            <person name="Nadendla S."/>
            <person name="Aluvathingal J."/>
            <person name="Geyer C."/>
            <person name="Nandy P."/>
            <person name="Hobson J."/>
            <person name="Sichtig H."/>
        </authorList>
    </citation>
    <scope>NUCLEOTIDE SEQUENCE [LARGE SCALE GENOMIC DNA]</scope>
    <source>
        <strain evidence="5">FDAARGOS_79</strain>
    </source>
</reference>
<proteinExistence type="predicted"/>
<dbReference type="Proteomes" id="UP001275057">
    <property type="component" value="Unassembled WGS sequence"/>
</dbReference>
<dbReference type="Proteomes" id="UP000320710">
    <property type="component" value="Unassembled WGS sequence"/>
</dbReference>
<dbReference type="EMBL" id="VFMJ01000001">
    <property type="protein sequence ID" value="TQI87100.1"/>
    <property type="molecule type" value="Genomic_DNA"/>
</dbReference>
<evidence type="ECO:0000313" key="3">
    <source>
        <dbReference type="EMBL" id="PNO64116.1"/>
    </source>
</evidence>
<evidence type="ECO:0000313" key="5">
    <source>
        <dbReference type="Proteomes" id="UP000030378"/>
    </source>
</evidence>
<sequence length="101" mass="11716">MMKKEITFTVVELCQRVEISEDELVEIVGLGVIVPLEPAQPSWEFDYPALSHLQRARRLRAELDLDWPGIAMALTLLDRVDALQQENRQLRRQLARFLQTS</sequence>
<dbReference type="RefSeq" id="WP_049202813.1">
    <property type="nucleotide sequence ID" value="NZ_BRPU01000008.1"/>
</dbReference>
<protein>
    <submittedName>
        <fullName evidence="2">Chaperone modulator CbpM</fullName>
    </submittedName>
    <submittedName>
        <fullName evidence="4">Chaperone modulatory protein CbpM</fullName>
    </submittedName>
    <submittedName>
        <fullName evidence="3">Chaperone-modulator protein CbpM</fullName>
    </submittedName>
</protein>
<comment type="caution">
    <text evidence="4">The sequence shown here is derived from an EMBL/GenBank/DDBJ whole genome shotgun (WGS) entry which is preliminary data.</text>
</comment>
<reference evidence="2 7" key="5">
    <citation type="submission" date="2023-11" db="EMBL/GenBank/DDBJ databases">
        <title>Detection of rare carbapenemases in Enterobacterales - comparison of two colorimetric and two CIM-based carbapenemase assays.</title>
        <authorList>
            <person name="Schaffarczyk L."/>
            <person name="Noster J."/>
            <person name="Stelzer Y."/>
            <person name="Sattler J."/>
            <person name="Gatermann S."/>
            <person name="Hamprecht A."/>
        </authorList>
    </citation>
    <scope>NUCLEOTIDE SEQUENCE [LARGE SCALE GENOMIC DNA]</scope>
    <source>
        <strain evidence="2 7">CIM-Carb-136</strain>
    </source>
</reference>
<organism evidence="4 6">
    <name type="scientific">Serratia marcescens</name>
    <dbReference type="NCBI Taxonomy" id="615"/>
    <lineage>
        <taxon>Bacteria</taxon>
        <taxon>Pseudomonadati</taxon>
        <taxon>Pseudomonadota</taxon>
        <taxon>Gammaproteobacteria</taxon>
        <taxon>Enterobacterales</taxon>
        <taxon>Yersiniaceae</taxon>
        <taxon>Serratia</taxon>
    </lineage>
</organism>
<reference evidence="3" key="2">
    <citation type="submission" date="2017-12" db="EMBL/GenBank/DDBJ databases">
        <title>FDA dAtabase for Regulatory Grade micrObial Sequences (FDA-ARGOS): Supporting development and validation of Infectious Disease Dx tests.</title>
        <authorList>
            <person name="Campos J."/>
            <person name="Goldberg B."/>
            <person name="Tallon L.J."/>
            <person name="Sadzewicz L."/>
            <person name="Sengamalay N."/>
            <person name="Ott S."/>
            <person name="Godinez A."/>
            <person name="Nagaraj S."/>
            <person name="Vavikolanu K."/>
            <person name="Vyas G."/>
            <person name="Nadendla S."/>
            <person name="Aluvathingal J."/>
            <person name="Geyer C."/>
            <person name="Nandy P."/>
            <person name="Hobson J."/>
            <person name="Sichtig H."/>
        </authorList>
    </citation>
    <scope>NUCLEOTIDE SEQUENCE</scope>
    <source>
        <strain evidence="3">FDAARGOS_79</strain>
    </source>
</reference>
<evidence type="ECO:0000313" key="2">
    <source>
        <dbReference type="EMBL" id="MDX7083928.1"/>
    </source>
</evidence>
<evidence type="ECO:0000313" key="6">
    <source>
        <dbReference type="Proteomes" id="UP000320710"/>
    </source>
</evidence>
<dbReference type="AlphaFoldDB" id="A0A0A5L563"/>
<evidence type="ECO:0000313" key="7">
    <source>
        <dbReference type="Proteomes" id="UP001275057"/>
    </source>
</evidence>
<reference evidence="4 6" key="3">
    <citation type="submission" date="2019-06" db="EMBL/GenBank/DDBJ databases">
        <authorList>
            <person name="Deangelis K."/>
            <person name="Huntemann M."/>
            <person name="Clum A."/>
            <person name="Pillay M."/>
            <person name="Palaniappan K."/>
            <person name="Varghese N."/>
            <person name="Mikhailova N."/>
            <person name="Stamatis D."/>
            <person name="Reddy T."/>
            <person name="Daum C."/>
            <person name="Shapiro N."/>
            <person name="Ivanova N."/>
            <person name="Kyrpides N."/>
            <person name="Woyke T."/>
        </authorList>
    </citation>
    <scope>NUCLEOTIDE SEQUENCE [LARGE SCALE GENOMIC DNA]</scope>
    <source>
        <strain evidence="4 6">106R</strain>
    </source>
</reference>
<name>A0A0A5L563_SERMA</name>
<evidence type="ECO:0000256" key="1">
    <source>
        <dbReference type="SAM" id="Coils"/>
    </source>
</evidence>
<accession>A0A0A5L563</accession>
<dbReference type="Pfam" id="PF13591">
    <property type="entry name" value="MerR_2"/>
    <property type="match status" value="1"/>
</dbReference>
<dbReference type="EMBL" id="JTBC02000012">
    <property type="protein sequence ID" value="PNO64116.1"/>
    <property type="molecule type" value="Genomic_DNA"/>
</dbReference>
<feature type="coiled-coil region" evidence="1">
    <location>
        <begin position="73"/>
        <end position="100"/>
    </location>
</feature>
<dbReference type="EMBL" id="JAXABG010000010">
    <property type="protein sequence ID" value="MDX7083928.1"/>
    <property type="molecule type" value="Genomic_DNA"/>
</dbReference>
<dbReference type="Gene3D" id="1.10.1660.10">
    <property type="match status" value="1"/>
</dbReference>
<gene>
    <name evidence="4" type="ORF">FHU12_4779</name>
    <name evidence="3" type="ORF">MC70_022375</name>
    <name evidence="2" type="ORF">SJ435_16155</name>
</gene>
<reference evidence="4 6" key="4">
    <citation type="submission" date="2019-07" db="EMBL/GenBank/DDBJ databases">
        <title>Investigation of anaerobic lignin degradation for improved lignocellulosic biofuels.</title>
        <authorList>
            <person name="Deangelis K.PhD."/>
        </authorList>
    </citation>
    <scope>NUCLEOTIDE SEQUENCE [LARGE SCALE GENOMIC DNA]</scope>
    <source>
        <strain evidence="4 6">106R</strain>
    </source>
</reference>